<evidence type="ECO:0000256" key="1">
    <source>
        <dbReference type="SAM" id="MobiDB-lite"/>
    </source>
</evidence>
<name>A0ABX7Y693_9ACTN</name>
<keyword evidence="4" id="KW-1185">Reference proteome</keyword>
<dbReference type="Proteomes" id="UP000678513">
    <property type="component" value="Chromosome"/>
</dbReference>
<feature type="compositionally biased region" description="Basic and acidic residues" evidence="1">
    <location>
        <begin position="1"/>
        <end position="14"/>
    </location>
</feature>
<organism evidence="2 4">
    <name type="scientific">Arachnia rubra</name>
    <dbReference type="NCBI Taxonomy" id="1547448"/>
    <lineage>
        <taxon>Bacteria</taxon>
        <taxon>Bacillati</taxon>
        <taxon>Actinomycetota</taxon>
        <taxon>Actinomycetes</taxon>
        <taxon>Propionibacteriales</taxon>
        <taxon>Propionibacteriaceae</taxon>
        <taxon>Arachnia</taxon>
    </lineage>
</organism>
<reference evidence="2 4" key="1">
    <citation type="submission" date="2021-03" db="EMBL/GenBank/DDBJ databases">
        <title>Human Oral Microbial Genomes.</title>
        <authorList>
            <person name="Johnston C.D."/>
            <person name="Chen T."/>
            <person name="Dewhirst F.E."/>
        </authorList>
    </citation>
    <scope>NUCLEOTIDE SEQUENCE [LARGE SCALE GENOMIC DNA]</scope>
    <source>
        <strain evidence="2 4">DSMZ 100122</strain>
    </source>
</reference>
<sequence>MNAELTEHLGHEHGGTPIEANMRNGTRVKTVLTQIGPVETGGTP</sequence>
<proteinExistence type="predicted"/>
<evidence type="ECO:0000313" key="3">
    <source>
        <dbReference type="EMBL" id="QUC09069.1"/>
    </source>
</evidence>
<dbReference type="EMBL" id="CP072384">
    <property type="protein sequence ID" value="QUC09069.1"/>
    <property type="molecule type" value="Genomic_DNA"/>
</dbReference>
<protein>
    <submittedName>
        <fullName evidence="2">Uncharacterized protein</fullName>
    </submittedName>
</protein>
<gene>
    <name evidence="2" type="ORF">J5A65_01155</name>
    <name evidence="3" type="ORF">J5A65_04925</name>
</gene>
<accession>A0ABX7Y693</accession>
<evidence type="ECO:0000313" key="2">
    <source>
        <dbReference type="EMBL" id="QUC08388.1"/>
    </source>
</evidence>
<evidence type="ECO:0000313" key="4">
    <source>
        <dbReference type="Proteomes" id="UP000678513"/>
    </source>
</evidence>
<feature type="region of interest" description="Disordered" evidence="1">
    <location>
        <begin position="1"/>
        <end position="25"/>
    </location>
</feature>
<dbReference type="EMBL" id="CP072384">
    <property type="protein sequence ID" value="QUC08388.1"/>
    <property type="molecule type" value="Genomic_DNA"/>
</dbReference>